<comment type="caution">
    <text evidence="9">Lacks conserved residue(s) required for the propagation of feature annotation.</text>
</comment>
<keyword evidence="1 9" id="KW-0813">Transport</keyword>
<keyword evidence="4 9" id="KW-0812">Transmembrane</keyword>
<dbReference type="InterPro" id="IPR004623">
    <property type="entry name" value="KdpA"/>
</dbReference>
<dbReference type="PANTHER" id="PTHR30607">
    <property type="entry name" value="POTASSIUM-TRANSPORTING ATPASE A CHAIN"/>
    <property type="match status" value="1"/>
</dbReference>
<accession>A0A0D0PW62</accession>
<evidence type="ECO:0000256" key="2">
    <source>
        <dbReference type="ARBA" id="ARBA00022475"/>
    </source>
</evidence>
<evidence type="ECO:0000313" key="10">
    <source>
        <dbReference type="EMBL" id="KIQ62813.1"/>
    </source>
</evidence>
<evidence type="ECO:0000256" key="7">
    <source>
        <dbReference type="ARBA" id="ARBA00023065"/>
    </source>
</evidence>
<comment type="caution">
    <text evidence="10">The sequence shown here is derived from an EMBL/GenBank/DDBJ whole genome shotgun (WGS) entry which is preliminary data.</text>
</comment>
<keyword evidence="7 9" id="KW-0406">Ion transport</keyword>
<evidence type="ECO:0000256" key="3">
    <source>
        <dbReference type="ARBA" id="ARBA00022538"/>
    </source>
</evidence>
<proteinExistence type="inferred from homology"/>
<dbReference type="OrthoDB" id="9763796at2"/>
<dbReference type="HAMAP" id="MF_00275">
    <property type="entry name" value="KdpA"/>
    <property type="match status" value="1"/>
</dbReference>
<dbReference type="Proteomes" id="UP000032066">
    <property type="component" value="Unassembled WGS sequence"/>
</dbReference>
<keyword evidence="11" id="KW-1185">Reference proteome</keyword>
<keyword evidence="3 9" id="KW-0633">Potassium transport</keyword>
<dbReference type="AlphaFoldDB" id="A0A0D0PW62"/>
<dbReference type="GO" id="GO:0005886">
    <property type="term" value="C:plasma membrane"/>
    <property type="evidence" value="ECO:0007669"/>
    <property type="project" value="UniProtKB-SubCell"/>
</dbReference>
<evidence type="ECO:0000256" key="9">
    <source>
        <dbReference type="HAMAP-Rule" id="MF_00275"/>
    </source>
</evidence>
<dbReference type="GO" id="GO:0030955">
    <property type="term" value="F:potassium ion binding"/>
    <property type="evidence" value="ECO:0007669"/>
    <property type="project" value="UniProtKB-UniRule"/>
</dbReference>
<dbReference type="Pfam" id="PF03814">
    <property type="entry name" value="KdpA"/>
    <property type="match status" value="1"/>
</dbReference>
<dbReference type="GO" id="GO:0008556">
    <property type="term" value="F:P-type potassium transmembrane transporter activity"/>
    <property type="evidence" value="ECO:0007669"/>
    <property type="project" value="InterPro"/>
</dbReference>
<protein>
    <recommendedName>
        <fullName evidence="9">Potassium-transporting ATPase potassium-binding subunit</fullName>
    </recommendedName>
    <alternativeName>
        <fullName evidence="9">ATP phosphohydrolase [potassium-transporting] A chain</fullName>
    </alternativeName>
    <alternativeName>
        <fullName evidence="9">Potassium-binding and translocating subunit A</fullName>
    </alternativeName>
    <alternativeName>
        <fullName evidence="9">Potassium-translocating ATPase A chain</fullName>
    </alternativeName>
</protein>
<dbReference type="EMBL" id="JXZB01000004">
    <property type="protein sequence ID" value="KIQ62813.1"/>
    <property type="molecule type" value="Genomic_DNA"/>
</dbReference>
<evidence type="ECO:0000256" key="4">
    <source>
        <dbReference type="ARBA" id="ARBA00022692"/>
    </source>
</evidence>
<feature type="transmembrane region" description="Helical" evidence="9">
    <location>
        <begin position="172"/>
        <end position="194"/>
    </location>
</feature>
<evidence type="ECO:0000256" key="1">
    <source>
        <dbReference type="ARBA" id="ARBA00022448"/>
    </source>
</evidence>
<dbReference type="PATRIC" id="fig|2064.6.peg.5990"/>
<feature type="transmembrane region" description="Helical" evidence="9">
    <location>
        <begin position="279"/>
        <end position="300"/>
    </location>
</feature>
<dbReference type="RefSeq" id="WP_043915085.1">
    <property type="nucleotide sequence ID" value="NZ_JXZB01000004.1"/>
</dbReference>
<gene>
    <name evidence="9" type="primary">kdpA</name>
    <name evidence="10" type="ORF">TR51_28230</name>
</gene>
<keyword evidence="2 9" id="KW-1003">Cell membrane</keyword>
<keyword evidence="6 9" id="KW-1133">Transmembrane helix</keyword>
<evidence type="ECO:0000313" key="11">
    <source>
        <dbReference type="Proteomes" id="UP000032066"/>
    </source>
</evidence>
<feature type="transmembrane region" description="Helical" evidence="9">
    <location>
        <begin position="522"/>
        <end position="544"/>
    </location>
</feature>
<dbReference type="NCBIfam" id="TIGR00680">
    <property type="entry name" value="kdpA"/>
    <property type="match status" value="1"/>
</dbReference>
<comment type="function">
    <text evidence="9">Part of the high-affinity ATP-driven potassium transport (or Kdp) system, which catalyzes the hydrolysis of ATP coupled with the electrogenic transport of potassium into the cytoplasm. This subunit binds the extracellular potassium ions and delivers the ions to the membrane domain of KdpB through an intramembrane tunnel.</text>
</comment>
<dbReference type="STRING" id="2064.TR51_28230"/>
<keyword evidence="8 9" id="KW-0472">Membrane</keyword>
<organism evidence="10 11">
    <name type="scientific">Kitasatospora griseola</name>
    <name type="common">Streptomyces griseolosporeus</name>
    <dbReference type="NCBI Taxonomy" id="2064"/>
    <lineage>
        <taxon>Bacteria</taxon>
        <taxon>Bacillati</taxon>
        <taxon>Actinomycetota</taxon>
        <taxon>Actinomycetes</taxon>
        <taxon>Kitasatosporales</taxon>
        <taxon>Streptomycetaceae</taxon>
        <taxon>Kitasatospora</taxon>
    </lineage>
</organism>
<feature type="transmembrane region" description="Helical" evidence="9">
    <location>
        <begin position="248"/>
        <end position="267"/>
    </location>
</feature>
<sequence length="553" mass="58149">MSATLAGWLQAIALVGALALCYRPLGDYIAGLLTSAKHLRAEKALYRLVGVDGDADQRWPVYLRSVLAFSMLSVLFLYGLIRLQTHLLLSLGVPEMEAHQAWNTAISFTTNTNWQSYSGESAMGHLVQMAGLAVQNFVSAAVGIAVVAALIRGFTRNRTDRVGNFWVDLTRISLRLLLPIAILFALVLAANGVVQNFHGFHEVTTLTGGQQAIPGGPVASQEVIKLLGTNGGGFYNANSAHPFENPTGFTNLVEVFLLLVIAFSLPRTFGKMVGDHRQGYAIVSVMGLFWVASAALITFFEHQHGGSALQAAGAAMEGKEQRFGIAGSSLFAASTTLTSTGAVNSFHDSYSPFGGGLTIFNMMLGEIAPGGTGSGLYGMLILAIVAVFVAGLMVGRTPEYLGKKLGGREMKFASLYILTTPTIVLIGAGTAIALPGERAGMLNSGVHGFSEVLYAFTSAANNNGSAFGGITVNTAWYDTALGLAMVFGRFLPMVFVLALAGSLARQQPVPASAGTLPTHKPLFVGLLSGVVLIVVGLTYFPALALGPIAEGLR</sequence>
<comment type="subunit">
    <text evidence="9">The system is composed of three essential subunits: KdpA, KdpB and KdpC.</text>
</comment>
<comment type="subcellular location">
    <subcellularLocation>
        <location evidence="9">Cell membrane</location>
        <topology evidence="9">Multi-pass membrane protein</topology>
    </subcellularLocation>
</comment>
<dbReference type="PIRSF" id="PIRSF001294">
    <property type="entry name" value="K_ATPaseA"/>
    <property type="match status" value="1"/>
</dbReference>
<feature type="transmembrane region" description="Helical" evidence="9">
    <location>
        <begin position="415"/>
        <end position="434"/>
    </location>
</feature>
<evidence type="ECO:0000256" key="5">
    <source>
        <dbReference type="ARBA" id="ARBA00022958"/>
    </source>
</evidence>
<feature type="transmembrane region" description="Helical" evidence="9">
    <location>
        <begin position="126"/>
        <end position="151"/>
    </location>
</feature>
<keyword evidence="5 9" id="KW-0630">Potassium</keyword>
<feature type="transmembrane region" description="Helical" evidence="9">
    <location>
        <begin position="376"/>
        <end position="394"/>
    </location>
</feature>
<evidence type="ECO:0000256" key="6">
    <source>
        <dbReference type="ARBA" id="ARBA00022989"/>
    </source>
</evidence>
<feature type="transmembrane region" description="Helical" evidence="9">
    <location>
        <begin position="480"/>
        <end position="501"/>
    </location>
</feature>
<name>A0A0D0PW62_KITGR</name>
<comment type="similarity">
    <text evidence="9">Belongs to the KdpA family.</text>
</comment>
<dbReference type="PANTHER" id="PTHR30607:SF2">
    <property type="entry name" value="POTASSIUM-TRANSPORTING ATPASE POTASSIUM-BINDING SUBUNIT"/>
    <property type="match status" value="1"/>
</dbReference>
<evidence type="ECO:0000256" key="8">
    <source>
        <dbReference type="ARBA" id="ARBA00023136"/>
    </source>
</evidence>
<feature type="transmembrane region" description="Helical" evidence="9">
    <location>
        <begin position="61"/>
        <end position="81"/>
    </location>
</feature>
<reference evidence="10 11" key="1">
    <citation type="submission" date="2015-02" db="EMBL/GenBank/DDBJ databases">
        <title>Draft genome sequence of Kitasatospora griseola MF730-N6, a bafilomycin, terpentecin and satosporin producer.</title>
        <authorList>
            <person name="Arens J.C."/>
            <person name="Haltli B."/>
            <person name="Kerr R.G."/>
        </authorList>
    </citation>
    <scope>NUCLEOTIDE SEQUENCE [LARGE SCALE GENOMIC DNA]</scope>
    <source>
        <strain evidence="10 11">MF730-N6</strain>
    </source>
</reference>